<keyword evidence="2" id="KW-1185">Reference proteome</keyword>
<dbReference type="EMBL" id="CM042036">
    <property type="protein sequence ID" value="KAI3744901.1"/>
    <property type="molecule type" value="Genomic_DNA"/>
</dbReference>
<dbReference type="Proteomes" id="UP001056120">
    <property type="component" value="Linkage Group LG19"/>
</dbReference>
<proteinExistence type="predicted"/>
<comment type="caution">
    <text evidence="1">The sequence shown here is derived from an EMBL/GenBank/DDBJ whole genome shotgun (WGS) entry which is preliminary data.</text>
</comment>
<evidence type="ECO:0000313" key="2">
    <source>
        <dbReference type="Proteomes" id="UP001056120"/>
    </source>
</evidence>
<accession>A0ACB9DEI5</accession>
<reference evidence="1 2" key="2">
    <citation type="journal article" date="2022" name="Mol. Ecol. Resour.">
        <title>The genomes of chicory, endive, great burdock and yacon provide insights into Asteraceae paleo-polyploidization history and plant inulin production.</title>
        <authorList>
            <person name="Fan W."/>
            <person name="Wang S."/>
            <person name="Wang H."/>
            <person name="Wang A."/>
            <person name="Jiang F."/>
            <person name="Liu H."/>
            <person name="Zhao H."/>
            <person name="Xu D."/>
            <person name="Zhang Y."/>
        </authorList>
    </citation>
    <scope>NUCLEOTIDE SEQUENCE [LARGE SCALE GENOMIC DNA]</scope>
    <source>
        <strain evidence="2">cv. Yunnan</strain>
        <tissue evidence="1">Leaves</tissue>
    </source>
</reference>
<evidence type="ECO:0000313" key="1">
    <source>
        <dbReference type="EMBL" id="KAI3744901.1"/>
    </source>
</evidence>
<protein>
    <submittedName>
        <fullName evidence="1">Uncharacterized protein</fullName>
    </submittedName>
</protein>
<sequence length="101" mass="11194">MFPLSTFFGVSEAKTHAMMVGEILHPDIPLSRAPNILQRSSPHPCGRIHGRLSLIQRDACHHNVTLIDDGDEEQTESSKEETTTDGGYKHRIGEDENDAEA</sequence>
<reference evidence="2" key="1">
    <citation type="journal article" date="2022" name="Mol. Ecol. Resour.">
        <title>The genomes of chicory, endive, great burdock and yacon provide insights into Asteraceae palaeo-polyploidization history and plant inulin production.</title>
        <authorList>
            <person name="Fan W."/>
            <person name="Wang S."/>
            <person name="Wang H."/>
            <person name="Wang A."/>
            <person name="Jiang F."/>
            <person name="Liu H."/>
            <person name="Zhao H."/>
            <person name="Xu D."/>
            <person name="Zhang Y."/>
        </authorList>
    </citation>
    <scope>NUCLEOTIDE SEQUENCE [LARGE SCALE GENOMIC DNA]</scope>
    <source>
        <strain evidence="2">cv. Yunnan</strain>
    </source>
</reference>
<organism evidence="1 2">
    <name type="scientific">Smallanthus sonchifolius</name>
    <dbReference type="NCBI Taxonomy" id="185202"/>
    <lineage>
        <taxon>Eukaryota</taxon>
        <taxon>Viridiplantae</taxon>
        <taxon>Streptophyta</taxon>
        <taxon>Embryophyta</taxon>
        <taxon>Tracheophyta</taxon>
        <taxon>Spermatophyta</taxon>
        <taxon>Magnoliopsida</taxon>
        <taxon>eudicotyledons</taxon>
        <taxon>Gunneridae</taxon>
        <taxon>Pentapetalae</taxon>
        <taxon>asterids</taxon>
        <taxon>campanulids</taxon>
        <taxon>Asterales</taxon>
        <taxon>Asteraceae</taxon>
        <taxon>Asteroideae</taxon>
        <taxon>Heliantheae alliance</taxon>
        <taxon>Millerieae</taxon>
        <taxon>Smallanthus</taxon>
    </lineage>
</organism>
<gene>
    <name evidence="1" type="ORF">L1987_57997</name>
</gene>
<name>A0ACB9DEI5_9ASTR</name>